<dbReference type="Gene3D" id="3.40.50.1820">
    <property type="entry name" value="alpha/beta hydrolase"/>
    <property type="match status" value="1"/>
</dbReference>
<organism evidence="2 3">
    <name type="scientific">Sphagnum troendelagicum</name>
    <dbReference type="NCBI Taxonomy" id="128251"/>
    <lineage>
        <taxon>Eukaryota</taxon>
        <taxon>Viridiplantae</taxon>
        <taxon>Streptophyta</taxon>
        <taxon>Embryophyta</taxon>
        <taxon>Bryophyta</taxon>
        <taxon>Sphagnophytina</taxon>
        <taxon>Sphagnopsida</taxon>
        <taxon>Sphagnales</taxon>
        <taxon>Sphagnaceae</taxon>
        <taxon>Sphagnum</taxon>
    </lineage>
</organism>
<dbReference type="Proteomes" id="UP001497512">
    <property type="component" value="Chromosome 15"/>
</dbReference>
<dbReference type="EMBL" id="OZ019907">
    <property type="protein sequence ID" value="CAK9206883.1"/>
    <property type="molecule type" value="Genomic_DNA"/>
</dbReference>
<dbReference type="Gene3D" id="2.120.10.30">
    <property type="entry name" value="TolB, C-terminal domain"/>
    <property type="match status" value="1"/>
</dbReference>
<accession>A0ABP0TWX5</accession>
<evidence type="ECO:0000313" key="3">
    <source>
        <dbReference type="Proteomes" id="UP001497512"/>
    </source>
</evidence>
<evidence type="ECO:0000259" key="1">
    <source>
        <dbReference type="Pfam" id="PF00326"/>
    </source>
</evidence>
<feature type="domain" description="Peptidase S9 prolyl oligopeptidase catalytic" evidence="1">
    <location>
        <begin position="542"/>
        <end position="746"/>
    </location>
</feature>
<sequence>MSHMKSVVVSLHSVTRLGSAPPHAPRTPILLPSLLRKLLLSTSLCIHLPSGAVKPAAPRRQLRQCDLKTSNKFSVTRSSLSSTAAVEMGKTRKETLAYGAWKSPLTADFVSGASKGLAGAALDSEGHLIWLEGRPSESGRAVLVREGADAESPPIDITPAGFNVRTTVHEYGGGAFTMEGDTVIFSNYVDQRLYKQSLVGDHTLVPLTPAYEGRAVRYADGEFDLKFDRYIIVREDSRQAGKEAVNEIVSVELNGDPNAEPKVLVKGNDFYMFPRLSPDGQKLAWVEWSHPNMPWDQTSVWVGEVSDSGEITDPICVAGGDKGIVEAPTEPRWSPQGELIFVSDRDGGFWNLYRWGGKGRKLEALYPLEAEFTRPAWIFGNSSFAFTQLSGVESAYQIVCTYRQRGVSHLAILDPSSLTLSTVKTSFTDIYGLFAKGNNIYLTGGSAVDAMSLAKISLTEGGRATSEESIIWSSLGLDTAQYKPYFSTPKVIEFPTKVAGQTAFANFYPPSNGDFDGPNGEKPPLLVRSHGGPTSEAKTTLDLAIQYWTSRGWAFADVNYGGSTGYGREFRERLYGEWGIVDVNDCCSCAEYLVNAGEVDAKRLCIDGRSAGGYTTMAALVFSDTFTAGATLFGIGDLTVFETETHKFESRYLDSLIGSTDKGKKLYDRSPINFLDRLSCPVIVFQGLEDKVVPPNQARLIYKAVKAKGIPVALIEYEGEQHGFRKAENIRNTLEQEMVFFARLIGGFQVADDITPIKIDNYDK</sequence>
<dbReference type="SUPFAM" id="SSF82171">
    <property type="entry name" value="DPP6 N-terminal domain-like"/>
    <property type="match status" value="1"/>
</dbReference>
<name>A0ABP0TWX5_9BRYO</name>
<reference evidence="2" key="1">
    <citation type="submission" date="2024-02" db="EMBL/GenBank/DDBJ databases">
        <authorList>
            <consortium name="ELIXIR-Norway"/>
            <consortium name="Elixir Norway"/>
        </authorList>
    </citation>
    <scope>NUCLEOTIDE SEQUENCE</scope>
</reference>
<dbReference type="InterPro" id="IPR050585">
    <property type="entry name" value="Xaa-Pro_dipeptidyl-ppase/CocE"/>
</dbReference>
<dbReference type="PANTHER" id="PTHR43056:SF5">
    <property type="entry name" value="PEPTIDASE S9 PROLYL OLIGOPEPTIDASE CATALYTIC DOMAIN-CONTAINING PROTEIN"/>
    <property type="match status" value="1"/>
</dbReference>
<dbReference type="InterPro" id="IPR029058">
    <property type="entry name" value="AB_hydrolase_fold"/>
</dbReference>
<dbReference type="Pfam" id="PF07676">
    <property type="entry name" value="PD40"/>
    <property type="match status" value="2"/>
</dbReference>
<dbReference type="Pfam" id="PF00326">
    <property type="entry name" value="Peptidase_S9"/>
    <property type="match status" value="1"/>
</dbReference>
<evidence type="ECO:0000313" key="2">
    <source>
        <dbReference type="EMBL" id="CAK9206883.1"/>
    </source>
</evidence>
<dbReference type="SUPFAM" id="SSF53474">
    <property type="entry name" value="alpha/beta-Hydrolases"/>
    <property type="match status" value="1"/>
</dbReference>
<dbReference type="InterPro" id="IPR001375">
    <property type="entry name" value="Peptidase_S9_cat"/>
</dbReference>
<protein>
    <recommendedName>
        <fullName evidence="1">Peptidase S9 prolyl oligopeptidase catalytic domain-containing protein</fullName>
    </recommendedName>
</protein>
<proteinExistence type="predicted"/>
<dbReference type="InterPro" id="IPR011042">
    <property type="entry name" value="6-blade_b-propeller_TolB-like"/>
</dbReference>
<gene>
    <name evidence="2" type="ORF">CSSPTR1EN2_LOCUS8571</name>
</gene>
<keyword evidence="3" id="KW-1185">Reference proteome</keyword>
<dbReference type="InterPro" id="IPR011659">
    <property type="entry name" value="WD40"/>
</dbReference>
<dbReference type="PANTHER" id="PTHR43056">
    <property type="entry name" value="PEPTIDASE S9 PROLYL OLIGOPEPTIDASE"/>
    <property type="match status" value="1"/>
</dbReference>